<gene>
    <name evidence="2" type="ORF">PHMEG_0002755</name>
</gene>
<dbReference type="Proteomes" id="UP000198211">
    <property type="component" value="Unassembled WGS sequence"/>
</dbReference>
<evidence type="ECO:0000313" key="3">
    <source>
        <dbReference type="Proteomes" id="UP000198211"/>
    </source>
</evidence>
<dbReference type="EMBL" id="NBNE01000129">
    <property type="protein sequence ID" value="OWZ22529.1"/>
    <property type="molecule type" value="Genomic_DNA"/>
</dbReference>
<comment type="caution">
    <text evidence="2">The sequence shown here is derived from an EMBL/GenBank/DDBJ whole genome shotgun (WGS) entry which is preliminary data.</text>
</comment>
<proteinExistence type="predicted"/>
<dbReference type="AlphaFoldDB" id="A0A225WZT7"/>
<reference evidence="3" key="1">
    <citation type="submission" date="2017-03" db="EMBL/GenBank/DDBJ databases">
        <title>Phytopthora megakarya and P. palmivora, two closely related causual agents of cacao black pod achieved similar genome size and gene model numbers by different mechanisms.</title>
        <authorList>
            <person name="Ali S."/>
            <person name="Shao J."/>
            <person name="Larry D.J."/>
            <person name="Kronmiller B."/>
            <person name="Shen D."/>
            <person name="Strem M.D."/>
            <person name="Melnick R.L."/>
            <person name="Guiltinan M.J."/>
            <person name="Tyler B.M."/>
            <person name="Meinhardt L.W."/>
            <person name="Bailey B.A."/>
        </authorList>
    </citation>
    <scope>NUCLEOTIDE SEQUENCE [LARGE SCALE GENOMIC DNA]</scope>
    <source>
        <strain evidence="3">zdho120</strain>
    </source>
</reference>
<dbReference type="OrthoDB" id="96441at2759"/>
<accession>A0A225WZT7</accession>
<protein>
    <submittedName>
        <fullName evidence="2">Uncharacterized protein</fullName>
    </submittedName>
</protein>
<feature type="region of interest" description="Disordered" evidence="1">
    <location>
        <begin position="119"/>
        <end position="138"/>
    </location>
</feature>
<organism evidence="2 3">
    <name type="scientific">Phytophthora megakarya</name>
    <dbReference type="NCBI Taxonomy" id="4795"/>
    <lineage>
        <taxon>Eukaryota</taxon>
        <taxon>Sar</taxon>
        <taxon>Stramenopiles</taxon>
        <taxon>Oomycota</taxon>
        <taxon>Peronosporomycetes</taxon>
        <taxon>Peronosporales</taxon>
        <taxon>Peronosporaceae</taxon>
        <taxon>Phytophthora</taxon>
    </lineage>
</organism>
<evidence type="ECO:0000256" key="1">
    <source>
        <dbReference type="SAM" id="MobiDB-lite"/>
    </source>
</evidence>
<keyword evidence="3" id="KW-1185">Reference proteome</keyword>
<name>A0A225WZT7_9STRA</name>
<feature type="compositionally biased region" description="Polar residues" evidence="1">
    <location>
        <begin position="128"/>
        <end position="138"/>
    </location>
</feature>
<evidence type="ECO:0000313" key="2">
    <source>
        <dbReference type="EMBL" id="OWZ22529.1"/>
    </source>
</evidence>
<sequence length="138" mass="15671">MVCKYSGLHGLTTSDFLTQQATLRSQDATWIAGLNATRLDFGTAQDLLGIQVLTALCESRQYTALLQTLLFEVGFQLDNVIPEWFRIRASKILAGQEWLHSNVFCQWYSLSDISSRRESTTKSEQTREQWSPETLSTC</sequence>